<dbReference type="AlphaFoldDB" id="A0AAD5GI43"/>
<dbReference type="Proteomes" id="UP001206925">
    <property type="component" value="Unassembled WGS sequence"/>
</dbReference>
<protein>
    <submittedName>
        <fullName evidence="1">Uncharacterized protein</fullName>
    </submittedName>
</protein>
<dbReference type="EMBL" id="JAMZMK010007733">
    <property type="protein sequence ID" value="KAI7743442.1"/>
    <property type="molecule type" value="Genomic_DNA"/>
</dbReference>
<organism evidence="1 2">
    <name type="scientific">Ambrosia artemisiifolia</name>
    <name type="common">Common ragweed</name>
    <dbReference type="NCBI Taxonomy" id="4212"/>
    <lineage>
        <taxon>Eukaryota</taxon>
        <taxon>Viridiplantae</taxon>
        <taxon>Streptophyta</taxon>
        <taxon>Embryophyta</taxon>
        <taxon>Tracheophyta</taxon>
        <taxon>Spermatophyta</taxon>
        <taxon>Magnoliopsida</taxon>
        <taxon>eudicotyledons</taxon>
        <taxon>Gunneridae</taxon>
        <taxon>Pentapetalae</taxon>
        <taxon>asterids</taxon>
        <taxon>campanulids</taxon>
        <taxon>Asterales</taxon>
        <taxon>Asteraceae</taxon>
        <taxon>Asteroideae</taxon>
        <taxon>Heliantheae alliance</taxon>
        <taxon>Heliantheae</taxon>
        <taxon>Ambrosia</taxon>
    </lineage>
</organism>
<evidence type="ECO:0000313" key="1">
    <source>
        <dbReference type="EMBL" id="KAI7743442.1"/>
    </source>
</evidence>
<gene>
    <name evidence="1" type="ORF">M8C21_011293</name>
</gene>
<proteinExistence type="predicted"/>
<evidence type="ECO:0000313" key="2">
    <source>
        <dbReference type="Proteomes" id="UP001206925"/>
    </source>
</evidence>
<keyword evidence="2" id="KW-1185">Reference proteome</keyword>
<reference evidence="1" key="1">
    <citation type="submission" date="2022-06" db="EMBL/GenBank/DDBJ databases">
        <title>Uncovering the hologenomic basis of an extraordinary plant invasion.</title>
        <authorList>
            <person name="Bieker V.C."/>
            <person name="Martin M.D."/>
            <person name="Gilbert T."/>
            <person name="Hodgins K."/>
            <person name="Battlay P."/>
            <person name="Petersen B."/>
            <person name="Wilson J."/>
        </authorList>
    </citation>
    <scope>NUCLEOTIDE SEQUENCE</scope>
    <source>
        <strain evidence="1">AA19_3_7</strain>
        <tissue evidence="1">Leaf</tissue>
    </source>
</reference>
<sequence>MVGGDGERVEDSKDLQQQRKALHKLTDHVDDRQLHFTRVQEAMASIAASKEADLNAMRLRWHQLILLKHSGFVPHFIKIETMFETERYEGAEYIPPWLLAVAVHSGAMTGLIRSCTGVHGFNISPAPLVRFLLTNVFSIDVGSNVLDYRIHPSIVNSSINYPKEAVAVGWLGTMNVEGSQHLERSSILAMEVSPPLYLNTMAQQGVFTGLAQEIHLLPLRNCRYCHGMAE</sequence>
<accession>A0AAD5GI43</accession>
<name>A0AAD5GI43_AMBAR</name>
<comment type="caution">
    <text evidence="1">The sequence shown here is derived from an EMBL/GenBank/DDBJ whole genome shotgun (WGS) entry which is preliminary data.</text>
</comment>